<dbReference type="Pfam" id="PF05077">
    <property type="entry name" value="DUF678"/>
    <property type="match status" value="1"/>
</dbReference>
<evidence type="ECO:0000313" key="3">
    <source>
        <dbReference type="Proteomes" id="UP000117145"/>
    </source>
</evidence>
<name>D3IZP4_9POXV</name>
<dbReference type="OrthoDB" id="28540at10239"/>
<dbReference type="InterPro" id="IPR007769">
    <property type="entry name" value="Poxvirus_A19"/>
</dbReference>
<dbReference type="EMBL" id="GQ329670">
    <property type="protein sequence ID" value="ADC53998.1"/>
    <property type="molecule type" value="Genomic_DNA"/>
</dbReference>
<organism evidence="2 3">
    <name type="scientific">Pseudocowpox virus</name>
    <dbReference type="NCBI Taxonomy" id="129726"/>
    <lineage>
        <taxon>Viruses</taxon>
        <taxon>Varidnaviria</taxon>
        <taxon>Bamfordvirae</taxon>
        <taxon>Nucleocytoviricota</taxon>
        <taxon>Pokkesviricetes</taxon>
        <taxon>Chitovirales</taxon>
        <taxon>Poxviridae</taxon>
        <taxon>Chordopoxvirinae</taxon>
        <taxon>Parapoxvirus</taxon>
        <taxon>Parapoxvirus pseudocowpox</taxon>
    </lineage>
</organism>
<reference evidence="2 3" key="1">
    <citation type="journal article" date="2010" name="J. Gen. Virol.">
        <title>The genome of pseudocowpoxvirus: comparison of a reindeer isolate and a reference strain.</title>
        <authorList>
            <person name="Hautaniemi M."/>
            <person name="Ueda N."/>
            <person name="Tuimala J."/>
            <person name="Mercer A.A."/>
            <person name="Lahdenpera J."/>
            <person name="McInnes C.J."/>
        </authorList>
    </citation>
    <scope>NUCLEOTIDE SEQUENCE [LARGE SCALE GENOMIC DNA]</scope>
    <source>
        <strain evidence="2">VR634</strain>
    </source>
</reference>
<dbReference type="Proteomes" id="UP000117145">
    <property type="component" value="Segment"/>
</dbReference>
<dbReference type="GeneID" id="8797300"/>
<dbReference type="KEGG" id="vg:8797300"/>
<accession>D3IZP4</accession>
<sequence length="95" mass="9648">MSAVKAKAGAPTKGGAKAPAPKVVGGNKKRRRRRVTTVVDGEYGDPVCSSCNSRLVSIGDVGKLSTLSMGLVPCSGTLSCAACGSMLTPLRDLAR</sequence>
<dbReference type="RefSeq" id="YP_003457402.1">
    <property type="nucleotide sequence ID" value="NC_013804.1"/>
</dbReference>
<feature type="region of interest" description="Disordered" evidence="1">
    <location>
        <begin position="1"/>
        <end position="35"/>
    </location>
</feature>
<keyword evidence="3" id="KW-1185">Reference proteome</keyword>
<evidence type="ECO:0000256" key="1">
    <source>
        <dbReference type="SAM" id="MobiDB-lite"/>
    </source>
</evidence>
<proteinExistence type="predicted"/>
<protein>
    <submittedName>
        <fullName evidence="2">Zn-finger protein</fullName>
    </submittedName>
</protein>
<evidence type="ECO:0000313" key="2">
    <source>
        <dbReference type="EMBL" id="ADC53998.1"/>
    </source>
</evidence>
<feature type="compositionally biased region" description="Low complexity" evidence="1">
    <location>
        <begin position="1"/>
        <end position="26"/>
    </location>
</feature>